<dbReference type="EMBL" id="VIGI01000014">
    <property type="protein sequence ID" value="KAB8291577.1"/>
    <property type="molecule type" value="Genomic_DNA"/>
</dbReference>
<evidence type="ECO:0000256" key="1">
    <source>
        <dbReference type="ARBA" id="ARBA00001971"/>
    </source>
</evidence>
<reference evidence="8 9" key="1">
    <citation type="submission" date="2019-06" db="EMBL/GenBank/DDBJ databases">
        <title>Genome Sequence of the Brown Rot Fungal Pathogen Monilinia laxa.</title>
        <authorList>
            <person name="De Miccolis Angelini R.M."/>
            <person name="Landi L."/>
            <person name="Abate D."/>
            <person name="Pollastro S."/>
            <person name="Romanazzi G."/>
            <person name="Faretra F."/>
        </authorList>
    </citation>
    <scope>NUCLEOTIDE SEQUENCE [LARGE SCALE GENOMIC DNA]</scope>
    <source>
        <strain evidence="8 9">Mlax316</strain>
    </source>
</reference>
<evidence type="ECO:0000256" key="6">
    <source>
        <dbReference type="PIRSR" id="PIRSR602403-1"/>
    </source>
</evidence>
<keyword evidence="5" id="KW-0843">Virulence</keyword>
<organism evidence="8 9">
    <name type="scientific">Monilinia laxa</name>
    <name type="common">Brown rot fungus</name>
    <name type="synonym">Sclerotinia laxa</name>
    <dbReference type="NCBI Taxonomy" id="61186"/>
    <lineage>
        <taxon>Eukaryota</taxon>
        <taxon>Fungi</taxon>
        <taxon>Dikarya</taxon>
        <taxon>Ascomycota</taxon>
        <taxon>Pezizomycotina</taxon>
        <taxon>Leotiomycetes</taxon>
        <taxon>Helotiales</taxon>
        <taxon>Sclerotiniaceae</taxon>
        <taxon>Monilinia</taxon>
    </lineage>
</organism>
<comment type="similarity">
    <text evidence="2 7">Belongs to the cytochrome P450 family.</text>
</comment>
<accession>A0A5N6JT86</accession>
<keyword evidence="4 6" id="KW-0408">Iron</keyword>
<dbReference type="PANTHER" id="PTHR24305">
    <property type="entry name" value="CYTOCHROME P450"/>
    <property type="match status" value="1"/>
</dbReference>
<dbReference type="Proteomes" id="UP000326757">
    <property type="component" value="Unassembled WGS sequence"/>
</dbReference>
<evidence type="ECO:0000313" key="8">
    <source>
        <dbReference type="EMBL" id="KAB8291577.1"/>
    </source>
</evidence>
<dbReference type="PROSITE" id="PS00086">
    <property type="entry name" value="CYTOCHROME_P450"/>
    <property type="match status" value="1"/>
</dbReference>
<comment type="caution">
    <text evidence="8">The sequence shown here is derived from an EMBL/GenBank/DDBJ whole genome shotgun (WGS) entry which is preliminary data.</text>
</comment>
<dbReference type="Gene3D" id="1.10.630.10">
    <property type="entry name" value="Cytochrome P450"/>
    <property type="match status" value="1"/>
</dbReference>
<dbReference type="Pfam" id="PF00067">
    <property type="entry name" value="p450"/>
    <property type="match status" value="1"/>
</dbReference>
<dbReference type="InterPro" id="IPR036396">
    <property type="entry name" value="Cyt_P450_sf"/>
</dbReference>
<dbReference type="GO" id="GO:0004497">
    <property type="term" value="F:monooxygenase activity"/>
    <property type="evidence" value="ECO:0007669"/>
    <property type="project" value="UniProtKB-KW"/>
</dbReference>
<dbReference type="AlphaFoldDB" id="A0A5N6JT86"/>
<proteinExistence type="inferred from homology"/>
<dbReference type="InterPro" id="IPR002403">
    <property type="entry name" value="Cyt_P450_E_grp-IV"/>
</dbReference>
<evidence type="ECO:0000256" key="7">
    <source>
        <dbReference type="RuleBase" id="RU000461"/>
    </source>
</evidence>
<evidence type="ECO:0008006" key="10">
    <source>
        <dbReference type="Google" id="ProtNLM"/>
    </source>
</evidence>
<name>A0A5N6JT86_MONLA</name>
<evidence type="ECO:0000313" key="9">
    <source>
        <dbReference type="Proteomes" id="UP000326757"/>
    </source>
</evidence>
<protein>
    <recommendedName>
        <fullName evidence="10">Cytochrome P450</fullName>
    </recommendedName>
</protein>
<keyword evidence="9" id="KW-1185">Reference proteome</keyword>
<dbReference type="PRINTS" id="PR00385">
    <property type="entry name" value="P450"/>
</dbReference>
<evidence type="ECO:0000256" key="5">
    <source>
        <dbReference type="ARBA" id="ARBA00023026"/>
    </source>
</evidence>
<evidence type="ECO:0000256" key="3">
    <source>
        <dbReference type="ARBA" id="ARBA00022723"/>
    </source>
</evidence>
<dbReference type="InterPro" id="IPR050121">
    <property type="entry name" value="Cytochrome_P450_monoxygenase"/>
</dbReference>
<dbReference type="InterPro" id="IPR017972">
    <property type="entry name" value="Cyt_P450_CS"/>
</dbReference>
<dbReference type="OrthoDB" id="3934656at2759"/>
<keyword evidence="6 7" id="KW-0349">Heme</keyword>
<dbReference type="InterPro" id="IPR001128">
    <property type="entry name" value="Cyt_P450"/>
</dbReference>
<keyword evidence="3 6" id="KW-0479">Metal-binding</keyword>
<gene>
    <name evidence="8" type="ORF">EYC80_006377</name>
</gene>
<dbReference type="SUPFAM" id="SSF48264">
    <property type="entry name" value="Cytochrome P450"/>
    <property type="match status" value="1"/>
</dbReference>
<dbReference type="PRINTS" id="PR00465">
    <property type="entry name" value="EP450IV"/>
</dbReference>
<dbReference type="PANTHER" id="PTHR24305:SF180">
    <property type="entry name" value="P450, PUTATIVE (EUROFUNG)-RELATED"/>
    <property type="match status" value="1"/>
</dbReference>
<keyword evidence="7" id="KW-0560">Oxidoreductase</keyword>
<dbReference type="GO" id="GO:0020037">
    <property type="term" value="F:heme binding"/>
    <property type="evidence" value="ECO:0007669"/>
    <property type="project" value="InterPro"/>
</dbReference>
<feature type="binding site" description="axial binding residue" evidence="6">
    <location>
        <position position="176"/>
    </location>
    <ligand>
        <name>heme</name>
        <dbReference type="ChEBI" id="CHEBI:30413"/>
    </ligand>
    <ligandPart>
        <name>Fe</name>
        <dbReference type="ChEBI" id="CHEBI:18248"/>
    </ligandPart>
</feature>
<dbReference type="GO" id="GO:0005506">
    <property type="term" value="F:iron ion binding"/>
    <property type="evidence" value="ECO:0007669"/>
    <property type="project" value="InterPro"/>
</dbReference>
<evidence type="ECO:0000256" key="2">
    <source>
        <dbReference type="ARBA" id="ARBA00010617"/>
    </source>
</evidence>
<evidence type="ECO:0000256" key="4">
    <source>
        <dbReference type="ARBA" id="ARBA00023004"/>
    </source>
</evidence>
<sequence length="186" mass="20780">MLSLLLRLHRDSPNKLGVREIIGAVYINIVAAHDVTAITLRTVFYHRSRSPAIHRKLYDEIAEADRLCLISYPARHSEVSSAPYLSAVINEALRIHPGFGTIPKRVVPQGGVELHGVKIPEGTIIGVHTWAINRSKDIFGEDIECFRPERWIDNAPEKLQSIRKNVFTWGAGARGCIGKNVAMLQK</sequence>
<keyword evidence="7" id="KW-0503">Monooxygenase</keyword>
<dbReference type="GO" id="GO:0016705">
    <property type="term" value="F:oxidoreductase activity, acting on paired donors, with incorporation or reduction of molecular oxygen"/>
    <property type="evidence" value="ECO:0007669"/>
    <property type="project" value="InterPro"/>
</dbReference>
<comment type="cofactor">
    <cofactor evidence="1 6">
        <name>heme</name>
        <dbReference type="ChEBI" id="CHEBI:30413"/>
    </cofactor>
</comment>